<comment type="caution">
    <text evidence="2">The sequence shown here is derived from an EMBL/GenBank/DDBJ whole genome shotgun (WGS) entry which is preliminary data.</text>
</comment>
<dbReference type="EMBL" id="JACTVM010000004">
    <property type="protein sequence ID" value="MBC9227366.1"/>
    <property type="molecule type" value="Genomic_DNA"/>
</dbReference>
<protein>
    <submittedName>
        <fullName evidence="2">Uncharacterized protein</fullName>
    </submittedName>
</protein>
<gene>
    <name evidence="2" type="ORF">IBG24_13680</name>
</gene>
<evidence type="ECO:0000256" key="1">
    <source>
        <dbReference type="SAM" id="SignalP"/>
    </source>
</evidence>
<feature type="chain" id="PRO_5034432564" evidence="1">
    <location>
        <begin position="27"/>
        <end position="243"/>
    </location>
</feature>
<evidence type="ECO:0000313" key="2">
    <source>
        <dbReference type="EMBL" id="MBC9227366.1"/>
    </source>
</evidence>
<proteinExistence type="predicted"/>
<reference evidence="2" key="1">
    <citation type="submission" date="2020-09" db="EMBL/GenBank/DDBJ databases">
        <title>Novel species in genus Aeromicrobium.</title>
        <authorList>
            <person name="Zhang G."/>
        </authorList>
    </citation>
    <scope>NUCLEOTIDE SEQUENCE</scope>
    <source>
        <strain evidence="2">Zg-636</strain>
    </source>
</reference>
<dbReference type="AlphaFoldDB" id="A0A8I0EXP8"/>
<accession>A0A8I0EXP8</accession>
<feature type="signal peptide" evidence="1">
    <location>
        <begin position="1"/>
        <end position="26"/>
    </location>
</feature>
<dbReference type="RefSeq" id="WP_187769901.1">
    <property type="nucleotide sequence ID" value="NZ_JACTVM010000004.1"/>
</dbReference>
<sequence length="243" mass="26736">MRRLFHALTIVLVTIGLVGVAAPAQAASKPGVKISKFTVTKPAYGASTVIKPKYRKGPRTKIVSAKVTVRGTAQAGRNVNASGTSVRVTAGTYKVTTKVVFKVKKTKKTKKWSGKKTKTASYTHIIGQGAKNCATMSDYNAIRVGDDDTFGSFKPEVERLMAHVGKGDGSVLLEDMYWYFYDRGDYETAAFVANMQEVYGDDASTEIVTYKMCASTRSIEVFYVNYTRHDNVRVDEVIDKEIV</sequence>
<dbReference type="Proteomes" id="UP000620591">
    <property type="component" value="Unassembled WGS sequence"/>
</dbReference>
<evidence type="ECO:0000313" key="3">
    <source>
        <dbReference type="Proteomes" id="UP000620591"/>
    </source>
</evidence>
<keyword evidence="1" id="KW-0732">Signal</keyword>
<name>A0A8I0EXP8_9ACTN</name>
<organism evidence="2 3">
    <name type="scientific">Aeromicrobium senzhongii</name>
    <dbReference type="NCBI Taxonomy" id="2663859"/>
    <lineage>
        <taxon>Bacteria</taxon>
        <taxon>Bacillati</taxon>
        <taxon>Actinomycetota</taxon>
        <taxon>Actinomycetes</taxon>
        <taxon>Propionibacteriales</taxon>
        <taxon>Nocardioidaceae</taxon>
        <taxon>Aeromicrobium</taxon>
    </lineage>
</organism>